<keyword evidence="4" id="KW-1185">Reference proteome</keyword>
<sequence length="2276" mass="259098">MTMTLREVEEADSTLKDGGTVCQEGGQLQAQIHEEDRTHDLHAFTAKPPSDLVSERRLDYDALPCSPVHMEASSVSLEHFDEDIVEDPCEQQDLMNTESNQAQELQISNELPPSYHGTACSDSISSLAVNEENAVSHLSDGLVPSIQKDQRISQLEAELLEIRQSVDRVQSDRLEVEKAKELAESKVLHMQVELEVAKSAARDLQAEREDQKLRLNQALEKLEVQSRFLESGSFEANRANECIDLERNCHDLKMRLLEKESALRSLKDAHDQLRGSHKRKEDKLQQEREEVINALEASELKCEEQSARLRELENDLSRFKVQTANMEKRCSKAESKASESSSMVSELQSKLDSTVMELFELKNSSSQVDSMRMRLKDCESALSHEKSQRASAEKALKELKHREEHLEEVEQQQKELNGRLKWRNEQFQSLEEAHSKLRTDFRVRKTEWDSERSGMLSEIDTLQGTLDSKERLLQQVQNQLQMVHQALAHEESRRKVLEIQAAEARQGLEQATADCEAAQSSIESLRQQTSTEIGSLRDTLGAKDRQLKDLQVTFLHMEQEFRELKTMEKEYRDWLSTHGEQQKQMADMKEKMSHLVEAHDSLRARVKEQEKGFEKERKEMVKALDLANDDLTAKDQAVKQLDGELERLKGALEHVKVQRSELDVQLKQTREQLEGACVEAGNSRLALASLEKSSHTEKAMMLESLNGKDKIIQELKAQVSLLNQTIAELNAHEEKWWEMHNECQSLRQLLTERDAERREMDRIHESLTLRRNEQEKLWLAEREKLVTDLQLFEKSASDKDQQLVEAHHTVERHREVISKLESRCASVVKEIEEHSLQAQTATELLALEKLEMEKLKKEAKNQTESLSAALSHKEITLQKLTDDIKELETELGQKATELSVQNERVALLEKRVKETTDLHCNMEEHISAMKAQAAKDAEELKILEDARKSLEEELRRSQEEHLAMKAEIERKLEIVQRELSTSSMRLKAVTQQLEEESAQKELLLKDLDQKESTLAKLTEEKKSLIVEKDAMHQAVQILEAKKHELVQEVESSRISINKLCNKVESIEASLASRCTEVKELQAKIQNAHKVDSQLRHAEEKIKELEGYLKAAKAIAQDKEEKLAASEWAVQQLALDVTKAKNAFHVKEREEAILRENLDDLERQLRGKEGELIEMECYLEEAAASRKSMEQEVELLNQRMEDLDRGAAEWKRKESDMTSQLEIVGTALEEKREALVASEMEVKQGNDLRQVMEGAIESLKSQLADEQRALSARQLDMNRLCEDLERTKEAASLSAELVKDLQGRLQQLEQSSEDRLTKFQSTVCELQEELSAAHTQLEKYEVQTNALQEESSRYKEKCESLLDLHGRKDCTLKDMEAQLDTVQSGLEKQGNLLERRERELRLAKEQLLLQDERQTSMQESVSRLQGQAAELQSSNEELQATVRKLTSRLDNANVVSALKSEEIDSLKAQVEHLRAIAVQEGESQALVVKLSEDLQASSQGVLDRDARIRVLSASLEEAQGRLQVVEGVLASKEIDVEMLQENLSLAETKAEDSQTELTKLQEELKLAQSELAEKSQVLSSYVSMMNVLEVEAAEWKERADTFIREEKSLKHELQTTTTRALETEQMALDTKISLEQAQLELKEKTDVITQHLASVTALQEELNDWKEKALNASQEQQASQAALALAEVRVVDLQEILRKGEEDASKFASTVSDLQAELLELRLKETAVSQDGSRLRQELDLSQAKSEQNQQQISELQKTLEMSEQDVKEKTEKLSYYVSLSSNMEESLCEWKQKAAAAEAEVTELRRKLETAEGQGKEYSQEVLEMKEAIERREEALREERKNGLLLAEMEKDLIEGRRKVSESYSLLAGLQAVAEDWKRKAEAAAEEGEGVQLELAEAMKTLNELTVQVEGHQLKEQSLTEQNNRLQLQLAAAEEEVLARKMKMQSFLGQLEQSQKSERDLLVQLRKEHKMLSQDLETEGSGFECTFDIHATLGSSQAPADALLPPAWKRITSTRENGEFRKFAFNESQDSADDCTLVAANEALEKELVILRLQSEESQQEAHKLAVRLDAALSNLATKNLIIKQVHDEISGLRAVVKALELEKLKIQDEIVSKKPIQNGGVEEDMTSTVTAKPTTQEELTHYLELCDSLVRKNIRLEKQLDGLQRKNRGLQKQVEGLQIFDKNAGDKQRKSLDRFLITTNPETESQSFPRKVNAKSGVLERKGSFQDMSKGKVLGELDENACPVNVDKLPLQMSRRPPFSPAAVQQKKARRVIDE</sequence>
<evidence type="ECO:0000256" key="1">
    <source>
        <dbReference type="SAM" id="Coils"/>
    </source>
</evidence>
<evidence type="ECO:0000256" key="2">
    <source>
        <dbReference type="SAM" id="MobiDB-lite"/>
    </source>
</evidence>
<evidence type="ECO:0000313" key="3">
    <source>
        <dbReference type="EMBL" id="OAE26561.1"/>
    </source>
</evidence>
<keyword evidence="1" id="KW-0175">Coiled coil</keyword>
<dbReference type="SUPFAM" id="SSF57997">
    <property type="entry name" value="Tropomyosin"/>
    <property type="match status" value="1"/>
</dbReference>
<dbReference type="Proteomes" id="UP000077202">
    <property type="component" value="Unassembled WGS sequence"/>
</dbReference>
<feature type="coiled-coil region" evidence="1">
    <location>
        <begin position="459"/>
        <end position="528"/>
    </location>
</feature>
<feature type="coiled-coil region" evidence="1">
    <location>
        <begin position="2147"/>
        <end position="2174"/>
    </location>
</feature>
<reference evidence="3" key="1">
    <citation type="submission" date="2016-03" db="EMBL/GenBank/DDBJ databases">
        <title>Mechanisms controlling the formation of the plant cell surface in tip-growing cells are functionally conserved among land plants.</title>
        <authorList>
            <person name="Honkanen S."/>
            <person name="Jones V.A."/>
            <person name="Morieri G."/>
            <person name="Champion C."/>
            <person name="Hetherington A.J."/>
            <person name="Kelly S."/>
            <person name="Saint-Marcoux D."/>
            <person name="Proust H."/>
            <person name="Prescott H."/>
            <person name="Dolan L."/>
        </authorList>
    </citation>
    <scope>NUCLEOTIDE SEQUENCE [LARGE SCALE GENOMIC DNA]</scope>
    <source>
        <tissue evidence="3">Whole gametophyte</tissue>
    </source>
</reference>
<dbReference type="PANTHER" id="PTHR45287:SF4">
    <property type="entry name" value="OS03G0691500 PROTEIN"/>
    <property type="match status" value="1"/>
</dbReference>
<name>A0A176W1Y8_MARPO</name>
<gene>
    <name evidence="3" type="ORF">AXG93_3817s1240</name>
</gene>
<feature type="coiled-coil region" evidence="1">
    <location>
        <begin position="263"/>
        <end position="329"/>
    </location>
</feature>
<dbReference type="Gene3D" id="1.10.287.1490">
    <property type="match status" value="1"/>
</dbReference>
<dbReference type="InterPro" id="IPR040262">
    <property type="entry name" value="At4g38062-like"/>
</dbReference>
<feature type="coiled-coil region" evidence="1">
    <location>
        <begin position="1738"/>
        <end position="1842"/>
    </location>
</feature>
<comment type="caution">
    <text evidence="3">The sequence shown here is derived from an EMBL/GenBank/DDBJ whole genome shotgun (WGS) entry which is preliminary data.</text>
</comment>
<evidence type="ECO:0000313" key="4">
    <source>
        <dbReference type="Proteomes" id="UP000077202"/>
    </source>
</evidence>
<accession>A0A176W1Y8</accession>
<feature type="coiled-coil region" evidence="1">
    <location>
        <begin position="585"/>
        <end position="672"/>
    </location>
</feature>
<feature type="coiled-coil region" evidence="1">
    <location>
        <begin position="2041"/>
        <end position="2103"/>
    </location>
</feature>
<protein>
    <submittedName>
        <fullName evidence="3">Uncharacterized protein</fullName>
    </submittedName>
</protein>
<feature type="coiled-coil region" evidence="1">
    <location>
        <begin position="152"/>
        <end position="225"/>
    </location>
</feature>
<dbReference type="EMBL" id="LVLJ01002165">
    <property type="protein sequence ID" value="OAE26561.1"/>
    <property type="molecule type" value="Genomic_DNA"/>
</dbReference>
<organism evidence="3 4">
    <name type="scientific">Marchantia polymorpha subsp. ruderalis</name>
    <dbReference type="NCBI Taxonomy" id="1480154"/>
    <lineage>
        <taxon>Eukaryota</taxon>
        <taxon>Viridiplantae</taxon>
        <taxon>Streptophyta</taxon>
        <taxon>Embryophyta</taxon>
        <taxon>Marchantiophyta</taxon>
        <taxon>Marchantiopsida</taxon>
        <taxon>Marchantiidae</taxon>
        <taxon>Marchantiales</taxon>
        <taxon>Marchantiaceae</taxon>
        <taxon>Marchantia</taxon>
    </lineage>
</organism>
<dbReference type="PANTHER" id="PTHR45287">
    <property type="entry name" value="OS03G0691500 PROTEIN"/>
    <property type="match status" value="1"/>
</dbReference>
<proteinExistence type="predicted"/>
<feature type="coiled-coil region" evidence="1">
    <location>
        <begin position="712"/>
        <end position="766"/>
    </location>
</feature>
<feature type="coiled-coil region" evidence="1">
    <location>
        <begin position="382"/>
        <end position="426"/>
    </location>
</feature>
<feature type="coiled-coil region" evidence="1">
    <location>
        <begin position="1528"/>
        <end position="1604"/>
    </location>
</feature>
<feature type="coiled-coil region" evidence="1">
    <location>
        <begin position="1329"/>
        <end position="1356"/>
    </location>
</feature>
<feature type="coiled-coil region" evidence="1">
    <location>
        <begin position="1087"/>
        <end position="1212"/>
    </location>
</feature>
<feature type="region of interest" description="Disordered" evidence="2">
    <location>
        <begin position="2252"/>
        <end position="2276"/>
    </location>
</feature>
<feature type="coiled-coil region" evidence="1">
    <location>
        <begin position="817"/>
        <end position="1048"/>
    </location>
</feature>
<feature type="coiled-coil region" evidence="1">
    <location>
        <begin position="1385"/>
        <end position="1454"/>
    </location>
</feature>
<feature type="coiled-coil region" evidence="1">
    <location>
        <begin position="1867"/>
        <end position="1968"/>
    </location>
</feature>
<feature type="coiled-coil region" evidence="1">
    <location>
        <begin position="1647"/>
        <end position="1674"/>
    </location>
</feature>